<sequence>MSPHQPHLQPGRRGSGLILSPSALQSDRELMANSKYEYVKEFEIDDRLLPNVYVLVRIDGKGFHKFSAAHEFHKPNDIRALNLMNHAARCVMHELEDILIAFGESDEYSFLFRRSTDLYQRRSAKIVSTVVSLFTSAYVYYWGDYFTDSKRPLYPPVFDGRAVLYPTEVEVKDYFAWRQADTHINNLFNTSFWALVEKGGLSPKAAEVRLSGTDSKEKNEMLFTEFNTNYSKLPAIFRKGSVLLREHLPKDLPRDFIIPTPSEMLSGSTAAAATPSSTFAVTLGAAGSSIKPTHGDNTDESTFALPMSSDVDGVVNAGAEEQCGKKRSLRDAEEVVQMDVEDNEDGDNIVGTATDIQSLPKTNIDNGMDMDKTVSESASAELLTATNTGEGEEQKGKVPPVFVRMKKGVVIDHIDIIGEKFWSGRGAYILMPEKKKRLRTK</sequence>
<gene>
    <name evidence="15" type="ORF">BGW38_001650</name>
</gene>
<dbReference type="Gene3D" id="3.30.70.3000">
    <property type="match status" value="1"/>
</dbReference>
<comment type="similarity">
    <text evidence="2">Belongs to the tRNA(His) guanylyltransferase family.</text>
</comment>
<dbReference type="InterPro" id="IPR025845">
    <property type="entry name" value="Thg1_C_dom"/>
</dbReference>
<evidence type="ECO:0000256" key="8">
    <source>
        <dbReference type="ARBA" id="ARBA00022723"/>
    </source>
</evidence>
<accession>A0A9P6KDD9</accession>
<proteinExistence type="inferred from homology"/>
<dbReference type="EMBL" id="JAABOA010001530">
    <property type="protein sequence ID" value="KAF9581364.1"/>
    <property type="molecule type" value="Genomic_DNA"/>
</dbReference>
<dbReference type="InterPro" id="IPR007537">
    <property type="entry name" value="tRNAHis_GuaTrfase_Thg1"/>
</dbReference>
<keyword evidence="10" id="KW-0460">Magnesium</keyword>
<feature type="domain" description="tRNAHis guanylyltransferase catalytic" evidence="13">
    <location>
        <begin position="36"/>
        <end position="166"/>
    </location>
</feature>
<evidence type="ECO:0000256" key="10">
    <source>
        <dbReference type="ARBA" id="ARBA00022842"/>
    </source>
</evidence>
<evidence type="ECO:0000256" key="2">
    <source>
        <dbReference type="ARBA" id="ARBA00010113"/>
    </source>
</evidence>
<feature type="domain" description="Thg1 C-terminal" evidence="14">
    <location>
        <begin position="170"/>
        <end position="248"/>
    </location>
</feature>
<dbReference type="Pfam" id="PF14413">
    <property type="entry name" value="Thg1C"/>
    <property type="match status" value="1"/>
</dbReference>
<evidence type="ECO:0000259" key="13">
    <source>
        <dbReference type="Pfam" id="PF04446"/>
    </source>
</evidence>
<evidence type="ECO:0000256" key="9">
    <source>
        <dbReference type="ARBA" id="ARBA00022741"/>
    </source>
</evidence>
<protein>
    <recommendedName>
        <fullName evidence="4">tRNA(His) guanylyltransferase</fullName>
        <ecNumber evidence="3">2.7.7.79</ecNumber>
    </recommendedName>
    <alternativeName>
        <fullName evidence="12">tRNA-histidine guanylyltransferase</fullName>
    </alternativeName>
</protein>
<evidence type="ECO:0000256" key="11">
    <source>
        <dbReference type="ARBA" id="ARBA00023134"/>
    </source>
</evidence>
<dbReference type="OrthoDB" id="62560at2759"/>
<organism evidence="15 16">
    <name type="scientific">Lunasporangiospora selenospora</name>
    <dbReference type="NCBI Taxonomy" id="979761"/>
    <lineage>
        <taxon>Eukaryota</taxon>
        <taxon>Fungi</taxon>
        <taxon>Fungi incertae sedis</taxon>
        <taxon>Mucoromycota</taxon>
        <taxon>Mortierellomycotina</taxon>
        <taxon>Mortierellomycetes</taxon>
        <taxon>Mortierellales</taxon>
        <taxon>Mortierellaceae</taxon>
        <taxon>Lunasporangiospora</taxon>
    </lineage>
</organism>
<comment type="caution">
    <text evidence="15">The sequence shown here is derived from an EMBL/GenBank/DDBJ whole genome shotgun (WGS) entry which is preliminary data.</text>
</comment>
<dbReference type="Pfam" id="PF04446">
    <property type="entry name" value="Thg1"/>
    <property type="match status" value="1"/>
</dbReference>
<dbReference type="InterPro" id="IPR024956">
    <property type="entry name" value="tRNAHis_GuaTrfase_cat"/>
</dbReference>
<dbReference type="GO" id="GO:0006400">
    <property type="term" value="P:tRNA modification"/>
    <property type="evidence" value="ECO:0007669"/>
    <property type="project" value="InterPro"/>
</dbReference>
<keyword evidence="11" id="KW-0342">GTP-binding</keyword>
<evidence type="ECO:0000313" key="16">
    <source>
        <dbReference type="Proteomes" id="UP000780801"/>
    </source>
</evidence>
<reference evidence="15" key="1">
    <citation type="journal article" date="2020" name="Fungal Divers.">
        <title>Resolving the Mortierellaceae phylogeny through synthesis of multi-gene phylogenetics and phylogenomics.</title>
        <authorList>
            <person name="Vandepol N."/>
            <person name="Liber J."/>
            <person name="Desiro A."/>
            <person name="Na H."/>
            <person name="Kennedy M."/>
            <person name="Barry K."/>
            <person name="Grigoriev I.V."/>
            <person name="Miller A.N."/>
            <person name="O'Donnell K."/>
            <person name="Stajich J.E."/>
            <person name="Bonito G."/>
        </authorList>
    </citation>
    <scope>NUCLEOTIDE SEQUENCE</scope>
    <source>
        <strain evidence="15">KOD1015</strain>
    </source>
</reference>
<evidence type="ECO:0000256" key="12">
    <source>
        <dbReference type="ARBA" id="ARBA00032480"/>
    </source>
</evidence>
<evidence type="ECO:0000313" key="15">
    <source>
        <dbReference type="EMBL" id="KAF9581364.1"/>
    </source>
</evidence>
<evidence type="ECO:0000256" key="7">
    <source>
        <dbReference type="ARBA" id="ARBA00022695"/>
    </source>
</evidence>
<dbReference type="GO" id="GO:0008193">
    <property type="term" value="F:tRNA guanylyltransferase activity"/>
    <property type="evidence" value="ECO:0007669"/>
    <property type="project" value="UniProtKB-EC"/>
</dbReference>
<name>A0A9P6KDD9_9FUNG</name>
<keyword evidence="5" id="KW-0808">Transferase</keyword>
<dbReference type="AlphaFoldDB" id="A0A9P6KDD9"/>
<keyword evidence="8" id="KW-0479">Metal-binding</keyword>
<keyword evidence="9" id="KW-0547">Nucleotide-binding</keyword>
<dbReference type="Proteomes" id="UP000780801">
    <property type="component" value="Unassembled WGS sequence"/>
</dbReference>
<evidence type="ECO:0000256" key="3">
    <source>
        <dbReference type="ARBA" id="ARBA00012511"/>
    </source>
</evidence>
<evidence type="ECO:0000256" key="5">
    <source>
        <dbReference type="ARBA" id="ARBA00022679"/>
    </source>
</evidence>
<dbReference type="GO" id="GO:0005525">
    <property type="term" value="F:GTP binding"/>
    <property type="evidence" value="ECO:0007669"/>
    <property type="project" value="UniProtKB-KW"/>
</dbReference>
<dbReference type="EC" id="2.7.7.79" evidence="3"/>
<evidence type="ECO:0000256" key="6">
    <source>
        <dbReference type="ARBA" id="ARBA00022694"/>
    </source>
</evidence>
<evidence type="ECO:0000256" key="1">
    <source>
        <dbReference type="ARBA" id="ARBA00001946"/>
    </source>
</evidence>
<keyword evidence="16" id="KW-1185">Reference proteome</keyword>
<evidence type="ECO:0000259" key="14">
    <source>
        <dbReference type="Pfam" id="PF14413"/>
    </source>
</evidence>
<dbReference type="InterPro" id="IPR038469">
    <property type="entry name" value="tRNAHis_GuaTrfase_Thg1_sf"/>
</dbReference>
<comment type="cofactor">
    <cofactor evidence="1">
        <name>Mg(2+)</name>
        <dbReference type="ChEBI" id="CHEBI:18420"/>
    </cofactor>
</comment>
<dbReference type="PANTHER" id="PTHR12729">
    <property type="entry name" value="TRNA(HIS) GUANYLYLTRANSFERASE-RELATED"/>
    <property type="match status" value="1"/>
</dbReference>
<evidence type="ECO:0000256" key="4">
    <source>
        <dbReference type="ARBA" id="ARBA00015443"/>
    </source>
</evidence>
<keyword evidence="7" id="KW-0548">Nucleotidyltransferase</keyword>
<dbReference type="GO" id="GO:0000287">
    <property type="term" value="F:magnesium ion binding"/>
    <property type="evidence" value="ECO:0007669"/>
    <property type="project" value="InterPro"/>
</dbReference>
<dbReference type="PANTHER" id="PTHR12729:SF6">
    <property type="entry name" value="TRNA(HIS) GUANYLYLTRANSFERASE-RELATED"/>
    <property type="match status" value="1"/>
</dbReference>
<keyword evidence="6" id="KW-0819">tRNA processing</keyword>